<dbReference type="RefSeq" id="XP_024916454.1">
    <property type="nucleotide sequence ID" value="XM_025060686.1"/>
</dbReference>
<evidence type="ECO:0000256" key="3">
    <source>
        <dbReference type="ARBA" id="ARBA00022692"/>
    </source>
</evidence>
<feature type="transmembrane region" description="Helical" evidence="6">
    <location>
        <begin position="166"/>
        <end position="188"/>
    </location>
</feature>
<dbReference type="GeneID" id="103387321"/>
<dbReference type="GeneTree" id="ENSGT01030000234578"/>
<dbReference type="Ensembl" id="ENSCSET00000010539.1">
    <property type="protein sequence ID" value="ENSCSEP00000010414.1"/>
    <property type="gene ID" value="ENSCSEG00000006688.1"/>
</dbReference>
<feature type="transmembrane region" description="Helical" evidence="6">
    <location>
        <begin position="214"/>
        <end position="232"/>
    </location>
</feature>
<proteinExistence type="inferred from homology"/>
<feature type="transmembrane region" description="Helical" evidence="6">
    <location>
        <begin position="68"/>
        <end position="89"/>
    </location>
</feature>
<feature type="transmembrane region" description="Helical" evidence="6">
    <location>
        <begin position="132"/>
        <end position="154"/>
    </location>
</feature>
<name>A0A3P8V8F8_CYNSE</name>
<dbReference type="RefSeq" id="XP_008320131.1">
    <property type="nucleotide sequence ID" value="XM_008321909.3"/>
</dbReference>
<dbReference type="GO" id="GO:0012505">
    <property type="term" value="C:endomembrane system"/>
    <property type="evidence" value="ECO:0007669"/>
    <property type="project" value="UniProtKB-SubCell"/>
</dbReference>
<keyword evidence="3 6" id="KW-0812">Transmembrane</keyword>
<reference evidence="8 9" key="1">
    <citation type="journal article" date="2014" name="Nat. Genet.">
        <title>Whole-genome sequence of a flatfish provides insights into ZW sex chromosome evolution and adaptation to a benthic lifestyle.</title>
        <authorList>
            <person name="Chen S."/>
            <person name="Zhang G."/>
            <person name="Shao C."/>
            <person name="Huang Q."/>
            <person name="Liu G."/>
            <person name="Zhang P."/>
            <person name="Song W."/>
            <person name="An N."/>
            <person name="Chalopin D."/>
            <person name="Volff J.N."/>
            <person name="Hong Y."/>
            <person name="Li Q."/>
            <person name="Sha Z."/>
            <person name="Zhou H."/>
            <person name="Xie M."/>
            <person name="Yu Q."/>
            <person name="Liu Y."/>
            <person name="Xiang H."/>
            <person name="Wang N."/>
            <person name="Wu K."/>
            <person name="Yang C."/>
            <person name="Zhou Q."/>
            <person name="Liao X."/>
            <person name="Yang L."/>
            <person name="Hu Q."/>
            <person name="Zhang J."/>
            <person name="Meng L."/>
            <person name="Jin L."/>
            <person name="Tian Y."/>
            <person name="Lian J."/>
            <person name="Yang J."/>
            <person name="Miao G."/>
            <person name="Liu S."/>
            <person name="Liang Z."/>
            <person name="Yan F."/>
            <person name="Li Y."/>
            <person name="Sun B."/>
            <person name="Zhang H."/>
            <person name="Zhang J."/>
            <person name="Zhu Y."/>
            <person name="Du M."/>
            <person name="Zhao Y."/>
            <person name="Schartl M."/>
            <person name="Tang Q."/>
            <person name="Wang J."/>
        </authorList>
    </citation>
    <scope>NUCLEOTIDE SEQUENCE</scope>
</reference>
<feature type="transmembrane region" description="Helical" evidence="6">
    <location>
        <begin position="101"/>
        <end position="120"/>
    </location>
</feature>
<dbReference type="AlphaFoldDB" id="A0A3P8V8F8"/>
<organism evidence="8 9">
    <name type="scientific">Cynoglossus semilaevis</name>
    <name type="common">Tongue sole</name>
    <dbReference type="NCBI Taxonomy" id="244447"/>
    <lineage>
        <taxon>Eukaryota</taxon>
        <taxon>Metazoa</taxon>
        <taxon>Chordata</taxon>
        <taxon>Craniata</taxon>
        <taxon>Vertebrata</taxon>
        <taxon>Euteleostomi</taxon>
        <taxon>Actinopterygii</taxon>
        <taxon>Neopterygii</taxon>
        <taxon>Teleostei</taxon>
        <taxon>Neoteleostei</taxon>
        <taxon>Acanthomorphata</taxon>
        <taxon>Carangaria</taxon>
        <taxon>Pleuronectiformes</taxon>
        <taxon>Pleuronectoidei</taxon>
        <taxon>Cynoglossidae</taxon>
        <taxon>Cynoglossinae</taxon>
        <taxon>Cynoglossus</taxon>
    </lineage>
</organism>
<keyword evidence="9" id="KW-1185">Reference proteome</keyword>
<feature type="domain" description="CWH43-like N-terminal" evidence="7">
    <location>
        <begin position="3"/>
        <end position="222"/>
    </location>
</feature>
<evidence type="ECO:0000313" key="9">
    <source>
        <dbReference type="Proteomes" id="UP000265120"/>
    </source>
</evidence>
<dbReference type="InterPro" id="IPR019402">
    <property type="entry name" value="CWH43_N"/>
</dbReference>
<evidence type="ECO:0000256" key="1">
    <source>
        <dbReference type="ARBA" id="ARBA00004127"/>
    </source>
</evidence>
<reference evidence="8" key="2">
    <citation type="submission" date="2025-08" db="UniProtKB">
        <authorList>
            <consortium name="Ensembl"/>
        </authorList>
    </citation>
    <scope>IDENTIFICATION</scope>
</reference>
<evidence type="ECO:0000256" key="5">
    <source>
        <dbReference type="ARBA" id="ARBA00023136"/>
    </source>
</evidence>
<keyword evidence="5 6" id="KW-0472">Membrane</keyword>
<dbReference type="PANTHER" id="PTHR21324">
    <property type="entry name" value="FASTING-INDUCIBLE INTEGRAL MEMBRANE PROTEIN TM6P1-RELATED"/>
    <property type="match status" value="1"/>
</dbReference>
<dbReference type="InterPro" id="IPR050911">
    <property type="entry name" value="DRAM/TMEM150_Autophagy_Mod"/>
</dbReference>
<dbReference type="PANTHER" id="PTHR21324:SF13">
    <property type="entry name" value="SI:DKEY-228D14.5"/>
    <property type="match status" value="1"/>
</dbReference>
<evidence type="ECO:0000313" key="8">
    <source>
        <dbReference type="Ensembl" id="ENSCSEP00000010414.1"/>
    </source>
</evidence>
<evidence type="ECO:0000259" key="7">
    <source>
        <dbReference type="Pfam" id="PF10277"/>
    </source>
</evidence>
<accession>A0A3P8V8F8</accession>
<dbReference type="InParanoid" id="A0A3P8V8F8"/>
<dbReference type="Pfam" id="PF10277">
    <property type="entry name" value="Frag1"/>
    <property type="match status" value="1"/>
</dbReference>
<protein>
    <submittedName>
        <fullName evidence="8">Si:dkey-228d14.5</fullName>
    </submittedName>
</protein>
<dbReference type="KEGG" id="csem:103387321"/>
<dbReference type="GO" id="GO:0005886">
    <property type="term" value="C:plasma membrane"/>
    <property type="evidence" value="ECO:0007669"/>
    <property type="project" value="TreeGrafter"/>
</dbReference>
<sequence>MLWTIFPIALSLVSFIGTWSVYGIAYSNGHVCSLSDWDRDYCRQNKSVNCCLVPTISSSGINAPENSLFSATVNAGAFLFLLFCMFHHAHIMERHLCHSTLSRFALVCGTVAALGAFAAGNCNPGFLPFLHYLGAAISFACICFYTVLLTSLTGKCALTGYEKSLYPLRVASTVLQAIVTLLYAVMFAQQEDYYAHLSAMFEWMLSINLELFELSYLVEFYYFSSFMLSNLLSTREEVKPLMLTMS</sequence>
<comment type="subcellular location">
    <subcellularLocation>
        <location evidence="1">Endomembrane system</location>
        <topology evidence="1">Multi-pass membrane protein</topology>
    </subcellularLocation>
</comment>
<dbReference type="OrthoDB" id="191706at2759"/>
<dbReference type="OMA" id="CICFYTI"/>
<evidence type="ECO:0000256" key="4">
    <source>
        <dbReference type="ARBA" id="ARBA00022989"/>
    </source>
</evidence>
<dbReference type="GO" id="GO:0072659">
    <property type="term" value="P:protein localization to plasma membrane"/>
    <property type="evidence" value="ECO:0007669"/>
    <property type="project" value="TreeGrafter"/>
</dbReference>
<evidence type="ECO:0000256" key="2">
    <source>
        <dbReference type="ARBA" id="ARBA00006565"/>
    </source>
</evidence>
<comment type="similarity">
    <text evidence="2">Belongs to the DRAM/TMEM150 family.</text>
</comment>
<reference evidence="8" key="3">
    <citation type="submission" date="2025-09" db="UniProtKB">
        <authorList>
            <consortium name="Ensembl"/>
        </authorList>
    </citation>
    <scope>IDENTIFICATION</scope>
</reference>
<keyword evidence="4 6" id="KW-1133">Transmembrane helix</keyword>
<evidence type="ECO:0000256" key="6">
    <source>
        <dbReference type="SAM" id="Phobius"/>
    </source>
</evidence>
<dbReference type="Proteomes" id="UP000265120">
    <property type="component" value="Chromosome 12"/>
</dbReference>